<organism evidence="1">
    <name type="scientific">Culicoides sonorensis</name>
    <name type="common">Biting midge</name>
    <dbReference type="NCBI Taxonomy" id="179676"/>
    <lineage>
        <taxon>Eukaryota</taxon>
        <taxon>Metazoa</taxon>
        <taxon>Ecdysozoa</taxon>
        <taxon>Arthropoda</taxon>
        <taxon>Hexapoda</taxon>
        <taxon>Insecta</taxon>
        <taxon>Pterygota</taxon>
        <taxon>Neoptera</taxon>
        <taxon>Endopterygota</taxon>
        <taxon>Diptera</taxon>
        <taxon>Nematocera</taxon>
        <taxon>Chironomoidea</taxon>
        <taxon>Ceratopogonidae</taxon>
        <taxon>Ceratopogoninae</taxon>
        <taxon>Culicoides</taxon>
        <taxon>Monoculicoides</taxon>
    </lineage>
</organism>
<dbReference type="SUPFAM" id="SSF81383">
    <property type="entry name" value="F-box domain"/>
    <property type="match status" value="1"/>
</dbReference>
<dbReference type="Gene3D" id="1.20.1280.50">
    <property type="match status" value="1"/>
</dbReference>
<dbReference type="Gene3D" id="3.80.10.10">
    <property type="entry name" value="Ribonuclease Inhibitor"/>
    <property type="match status" value="1"/>
</dbReference>
<proteinExistence type="predicted"/>
<dbReference type="AlphaFoldDB" id="A0A336MUW8"/>
<dbReference type="InterPro" id="IPR036047">
    <property type="entry name" value="F-box-like_dom_sf"/>
</dbReference>
<dbReference type="EMBL" id="UFQT01002056">
    <property type="protein sequence ID" value="SSX32553.1"/>
    <property type="molecule type" value="Genomic_DNA"/>
</dbReference>
<gene>
    <name evidence="1" type="primary">CSON005116</name>
</gene>
<dbReference type="SUPFAM" id="SSF52047">
    <property type="entry name" value="RNI-like"/>
    <property type="match status" value="1"/>
</dbReference>
<dbReference type="VEuPathDB" id="VectorBase:CSON005116"/>
<reference evidence="1" key="1">
    <citation type="submission" date="2018-07" db="EMBL/GenBank/DDBJ databases">
        <authorList>
            <person name="Quirk P.G."/>
            <person name="Krulwich T.A."/>
        </authorList>
    </citation>
    <scope>NUCLEOTIDE SEQUENCE</scope>
</reference>
<evidence type="ECO:0000313" key="1">
    <source>
        <dbReference type="EMBL" id="SSX32553.1"/>
    </source>
</evidence>
<sequence length="544" mass="63792">MNQDNEDETKSNISPINMLFNEILETIFAYLSGTDQLNCRLACVLWNEILCADPRLLRKSIGIHVKLRNVNPEILHPCIGIMQRNSAFKIFKITLISQSVMGNSEEQIQDQLMKFHESLLNLNFSENLRYVTEICIKYSYLNAQVFEFIFELLIQCSNVKKLTFKFEVIPEEFHWTPNLDEKWKTCNCDSIEEIHFQPETKDNRAIFFAQSFGLFESFCDKFRNIKRITGIIGYNSTFYRKYTHEIKHAWIVFNELRQLIQDDDKVKFDHLDILILNSDDLESWNYLNFDQTELKDISLKIVPFVGSFLPSPLHNYEKVKSLDFKLIVSDPYNGNFLSHFINIEDLILEISYRSDNRCFFGHESTELAKIRKVKLVTSCFEKRSDQKLICDECYNAMIKSFKNTTELSIQMDFISMKQLNLIGQELPSLEKLEIITALSESGKLQISMWPKMFNLKEITMSYNSEWIEISSISNFCMACPNLKKIHLIEIPDNGAKQIMSILIMNLKYLRIFQYNSTQTVFLVEEANGERKFTEKINSKLDEMN</sequence>
<dbReference type="InterPro" id="IPR032675">
    <property type="entry name" value="LRR_dom_sf"/>
</dbReference>
<accession>A0A336MUW8</accession>
<protein>
    <submittedName>
        <fullName evidence="1">CSON005116 protein</fullName>
    </submittedName>
</protein>
<name>A0A336MUW8_CULSO</name>